<accession>A0ABD0LFU0</accession>
<proteinExistence type="predicted"/>
<evidence type="ECO:0000313" key="1">
    <source>
        <dbReference type="EMBL" id="KAK7498317.1"/>
    </source>
</evidence>
<reference evidence="1 2" key="1">
    <citation type="journal article" date="2023" name="Sci. Data">
        <title>Genome assembly of the Korean intertidal mud-creeper Batillaria attramentaria.</title>
        <authorList>
            <person name="Patra A.K."/>
            <person name="Ho P.T."/>
            <person name="Jun S."/>
            <person name="Lee S.J."/>
            <person name="Kim Y."/>
            <person name="Won Y.J."/>
        </authorList>
    </citation>
    <scope>NUCLEOTIDE SEQUENCE [LARGE SCALE GENOMIC DNA]</scope>
    <source>
        <strain evidence="1">Wonlab-2016</strain>
    </source>
</reference>
<dbReference type="Proteomes" id="UP001519460">
    <property type="component" value="Unassembled WGS sequence"/>
</dbReference>
<evidence type="ECO:0000313" key="2">
    <source>
        <dbReference type="Proteomes" id="UP001519460"/>
    </source>
</evidence>
<sequence>MVVAGRDREGEEQPLLCLQIIITNFPQTLRQQLREIQQANCSSENCLALRVELTPRRLPYPALFRLPQNDIPVACPREPRQQTTQNCGRRVGVLALTYQVSSDSSLFWNIHRLPLSGQW</sequence>
<organism evidence="1 2">
    <name type="scientific">Batillaria attramentaria</name>
    <dbReference type="NCBI Taxonomy" id="370345"/>
    <lineage>
        <taxon>Eukaryota</taxon>
        <taxon>Metazoa</taxon>
        <taxon>Spiralia</taxon>
        <taxon>Lophotrochozoa</taxon>
        <taxon>Mollusca</taxon>
        <taxon>Gastropoda</taxon>
        <taxon>Caenogastropoda</taxon>
        <taxon>Sorbeoconcha</taxon>
        <taxon>Cerithioidea</taxon>
        <taxon>Batillariidae</taxon>
        <taxon>Batillaria</taxon>
    </lineage>
</organism>
<dbReference type="AlphaFoldDB" id="A0ABD0LFU0"/>
<keyword evidence="2" id="KW-1185">Reference proteome</keyword>
<dbReference type="EMBL" id="JACVVK020000052">
    <property type="protein sequence ID" value="KAK7498317.1"/>
    <property type="molecule type" value="Genomic_DNA"/>
</dbReference>
<feature type="non-terminal residue" evidence="1">
    <location>
        <position position="119"/>
    </location>
</feature>
<name>A0ABD0LFU0_9CAEN</name>
<gene>
    <name evidence="1" type="ORF">BaRGS_00010577</name>
</gene>
<protein>
    <submittedName>
        <fullName evidence="1">Uncharacterized protein</fullName>
    </submittedName>
</protein>
<comment type="caution">
    <text evidence="1">The sequence shown here is derived from an EMBL/GenBank/DDBJ whole genome shotgun (WGS) entry which is preliminary data.</text>
</comment>